<feature type="domain" description="FHA" evidence="7">
    <location>
        <begin position="28"/>
        <end position="85"/>
    </location>
</feature>
<keyword evidence="6" id="KW-0808">Transferase</keyword>
<dbReference type="SMART" id="SM00220">
    <property type="entry name" value="S_TKc"/>
    <property type="match status" value="1"/>
</dbReference>
<dbReference type="Pfam" id="PF00069">
    <property type="entry name" value="Pkinase"/>
    <property type="match status" value="1"/>
</dbReference>
<reference evidence="9 10" key="1">
    <citation type="journal article" date="2019" name="PLoS Negl. Trop. Dis.">
        <title>Whole genome sequencing of Entamoeba nuttalli reveals mammalian host-related molecular signatures and a novel octapeptide-repeat surface protein.</title>
        <authorList>
            <person name="Tanaka M."/>
            <person name="Makiuchi T."/>
            <person name="Komiyama T."/>
            <person name="Shiina T."/>
            <person name="Osaki K."/>
            <person name="Tachibana H."/>
        </authorList>
    </citation>
    <scope>NUCLEOTIDE SEQUENCE [LARGE SCALE GENOMIC DNA]</scope>
    <source>
        <strain evidence="9 10">P19-061405</strain>
    </source>
</reference>
<gene>
    <name evidence="9" type="ORF">ENUP19_0083G0123</name>
</gene>
<evidence type="ECO:0008006" key="11">
    <source>
        <dbReference type="Google" id="ProtNLM"/>
    </source>
</evidence>
<comment type="catalytic activity">
    <reaction evidence="3">
        <text>L-threonyl-[protein] + ATP = O-phospho-L-threonyl-[protein] + ADP + H(+)</text>
        <dbReference type="Rhea" id="RHEA:46608"/>
        <dbReference type="Rhea" id="RHEA-COMP:11060"/>
        <dbReference type="Rhea" id="RHEA-COMP:11605"/>
        <dbReference type="ChEBI" id="CHEBI:15378"/>
        <dbReference type="ChEBI" id="CHEBI:30013"/>
        <dbReference type="ChEBI" id="CHEBI:30616"/>
        <dbReference type="ChEBI" id="CHEBI:61977"/>
        <dbReference type="ChEBI" id="CHEBI:456216"/>
        <dbReference type="EC" id="2.7.11.1"/>
    </reaction>
</comment>
<dbReference type="SUPFAM" id="SSF56112">
    <property type="entry name" value="Protein kinase-like (PK-like)"/>
    <property type="match status" value="1"/>
</dbReference>
<keyword evidence="6" id="KW-0418">Kinase</keyword>
<name>A0ABQ0DFW3_9EUKA</name>
<proteinExistence type="inferred from homology"/>
<dbReference type="InterPro" id="IPR008271">
    <property type="entry name" value="Ser/Thr_kinase_AS"/>
</dbReference>
<dbReference type="Gene3D" id="1.10.510.10">
    <property type="entry name" value="Transferase(Phosphotransferase) domain 1"/>
    <property type="match status" value="1"/>
</dbReference>
<dbReference type="SUPFAM" id="SSF49879">
    <property type="entry name" value="SMAD/FHA domain"/>
    <property type="match status" value="1"/>
</dbReference>
<evidence type="ECO:0000313" key="9">
    <source>
        <dbReference type="EMBL" id="GAB1221740.1"/>
    </source>
</evidence>
<comment type="caution">
    <text evidence="9">The sequence shown here is derived from an EMBL/GenBank/DDBJ whole genome shotgun (WGS) entry which is preliminary data.</text>
</comment>
<evidence type="ECO:0000313" key="10">
    <source>
        <dbReference type="Proteomes" id="UP001628156"/>
    </source>
</evidence>
<evidence type="ECO:0000259" key="7">
    <source>
        <dbReference type="PROSITE" id="PS50006"/>
    </source>
</evidence>
<dbReference type="InterPro" id="IPR000253">
    <property type="entry name" value="FHA_dom"/>
</dbReference>
<feature type="binding site" evidence="5">
    <location>
        <position position="161"/>
    </location>
    <ligand>
        <name>ATP</name>
        <dbReference type="ChEBI" id="CHEBI:30616"/>
    </ligand>
</feature>
<comment type="similarity">
    <text evidence="6">Belongs to the protein kinase superfamily.</text>
</comment>
<dbReference type="PROSITE" id="PS00108">
    <property type="entry name" value="PROTEIN_KINASE_ST"/>
    <property type="match status" value="1"/>
</dbReference>
<evidence type="ECO:0000256" key="5">
    <source>
        <dbReference type="PROSITE-ProRule" id="PRU10141"/>
    </source>
</evidence>
<dbReference type="PROSITE" id="PS00107">
    <property type="entry name" value="PROTEIN_KINASE_ATP"/>
    <property type="match status" value="1"/>
</dbReference>
<evidence type="ECO:0000256" key="2">
    <source>
        <dbReference type="ARBA" id="ARBA00022840"/>
    </source>
</evidence>
<dbReference type="InterPro" id="IPR017441">
    <property type="entry name" value="Protein_kinase_ATP_BS"/>
</dbReference>
<evidence type="ECO:0000256" key="3">
    <source>
        <dbReference type="ARBA" id="ARBA00047899"/>
    </source>
</evidence>
<feature type="domain" description="Protein kinase" evidence="8">
    <location>
        <begin position="134"/>
        <end position="391"/>
    </location>
</feature>
<keyword evidence="6" id="KW-0723">Serine/threonine-protein kinase</keyword>
<accession>A0ABQ0DFW3</accession>
<keyword evidence="1 5" id="KW-0547">Nucleotide-binding</keyword>
<dbReference type="PANTHER" id="PTHR44167:SF30">
    <property type="entry name" value="PHOSPHORYLASE KINASE"/>
    <property type="match status" value="1"/>
</dbReference>
<evidence type="ECO:0000259" key="8">
    <source>
        <dbReference type="PROSITE" id="PS50011"/>
    </source>
</evidence>
<dbReference type="InterPro" id="IPR000719">
    <property type="entry name" value="Prot_kinase_dom"/>
</dbReference>
<protein>
    <recommendedName>
        <fullName evidence="11">Protein kinase</fullName>
    </recommendedName>
</protein>
<keyword evidence="2 5" id="KW-0067">ATP-binding</keyword>
<dbReference type="EMBL" id="BAAFRS010000083">
    <property type="protein sequence ID" value="GAB1221740.1"/>
    <property type="molecule type" value="Genomic_DNA"/>
</dbReference>
<sequence length="412" mass="47755">MAEEKKVIAELQCNTKGYPSLLITEKKTTLGRCNSACEISNDTISYTHCSIITSSIVELVGRPTQRRYYFVDTSTNGSYINYEKAPAKEAIEIMCFDEISLLRPKKDEGAVSYCLIDKEIMKQENEKCHIFDYYKLSNLVGSGGTGTVRKVYKGKEVYAMKILHYSDLTDKKKSQIERECEVMSKLNHPNIVKYYQSFSGIFNKYIVMEFIDGYDLFHIVFTNNLLKEEFIKKIMFEILTALLYLHSIGIIHRDLKPENIMIQKESYQVKLTDFGFGRTVDETHRADTMCGTDVYAAPEIYRGLVYDGCKADVWSAGVVFFVMATKEYPFMHKSDNNPDKMMVSHIVKGERYHYDEFEQRSDLFKDLINNMLNVDPQKRFTVKQCLSHEFFSRKRDKTKNKLSTEPKKSLQA</sequence>
<keyword evidence="10" id="KW-1185">Reference proteome</keyword>
<evidence type="ECO:0000256" key="4">
    <source>
        <dbReference type="ARBA" id="ARBA00048679"/>
    </source>
</evidence>
<evidence type="ECO:0000256" key="1">
    <source>
        <dbReference type="ARBA" id="ARBA00022741"/>
    </source>
</evidence>
<dbReference type="InterPro" id="IPR008984">
    <property type="entry name" value="SMAD_FHA_dom_sf"/>
</dbReference>
<dbReference type="PROSITE" id="PS50011">
    <property type="entry name" value="PROTEIN_KINASE_DOM"/>
    <property type="match status" value="1"/>
</dbReference>
<comment type="catalytic activity">
    <reaction evidence="4">
        <text>L-seryl-[protein] + ATP = O-phospho-L-seryl-[protein] + ADP + H(+)</text>
        <dbReference type="Rhea" id="RHEA:17989"/>
        <dbReference type="Rhea" id="RHEA-COMP:9863"/>
        <dbReference type="Rhea" id="RHEA-COMP:11604"/>
        <dbReference type="ChEBI" id="CHEBI:15378"/>
        <dbReference type="ChEBI" id="CHEBI:29999"/>
        <dbReference type="ChEBI" id="CHEBI:30616"/>
        <dbReference type="ChEBI" id="CHEBI:83421"/>
        <dbReference type="ChEBI" id="CHEBI:456216"/>
        <dbReference type="EC" id="2.7.11.1"/>
    </reaction>
</comment>
<dbReference type="Proteomes" id="UP001628156">
    <property type="component" value="Unassembled WGS sequence"/>
</dbReference>
<dbReference type="PANTHER" id="PTHR44167">
    <property type="entry name" value="OVARIAN-SPECIFIC SERINE/THREONINE-PROTEIN KINASE LOK-RELATED"/>
    <property type="match status" value="1"/>
</dbReference>
<dbReference type="Gene3D" id="2.60.200.20">
    <property type="match status" value="1"/>
</dbReference>
<organism evidence="9 10">
    <name type="scientific">Entamoeba nuttalli</name>
    <dbReference type="NCBI Taxonomy" id="412467"/>
    <lineage>
        <taxon>Eukaryota</taxon>
        <taxon>Amoebozoa</taxon>
        <taxon>Evosea</taxon>
        <taxon>Archamoebae</taxon>
        <taxon>Mastigamoebida</taxon>
        <taxon>Entamoebidae</taxon>
        <taxon>Entamoeba</taxon>
    </lineage>
</organism>
<dbReference type="InterPro" id="IPR011009">
    <property type="entry name" value="Kinase-like_dom_sf"/>
</dbReference>
<evidence type="ECO:0000256" key="6">
    <source>
        <dbReference type="RuleBase" id="RU000304"/>
    </source>
</evidence>
<dbReference type="PROSITE" id="PS50006">
    <property type="entry name" value="FHA_DOMAIN"/>
    <property type="match status" value="1"/>
</dbReference>